<gene>
    <name evidence="14" type="ORF">Fcan01_06872</name>
</gene>
<keyword evidence="4" id="KW-0378">Hydrolase</keyword>
<dbReference type="Pfam" id="PF00431">
    <property type="entry name" value="CUB"/>
    <property type="match status" value="1"/>
</dbReference>
<dbReference type="PROSITE" id="PS50240">
    <property type="entry name" value="TRYPSIN_DOM"/>
    <property type="match status" value="1"/>
</dbReference>
<reference evidence="14 15" key="1">
    <citation type="submission" date="2015-12" db="EMBL/GenBank/DDBJ databases">
        <title>The genome of Folsomia candida.</title>
        <authorList>
            <person name="Faddeeva A."/>
            <person name="Derks M.F."/>
            <person name="Anvar Y."/>
            <person name="Smit S."/>
            <person name="Van Straalen N."/>
            <person name="Roelofs D."/>
        </authorList>
    </citation>
    <scope>NUCLEOTIDE SEQUENCE [LARGE SCALE GENOMIC DNA]</scope>
    <source>
        <strain evidence="14 15">VU population</strain>
        <tissue evidence="14">Whole body</tissue>
    </source>
</reference>
<keyword evidence="2 14" id="KW-0645">Protease</keyword>
<dbReference type="PRINTS" id="PR00722">
    <property type="entry name" value="CHYMOTRYPSIN"/>
</dbReference>
<dbReference type="PROSITE" id="PS01180">
    <property type="entry name" value="CUB"/>
    <property type="match status" value="1"/>
</dbReference>
<evidence type="ECO:0000313" key="15">
    <source>
        <dbReference type="Proteomes" id="UP000198287"/>
    </source>
</evidence>
<dbReference type="Gene3D" id="2.40.10.10">
    <property type="entry name" value="Trypsin-like serine proteases"/>
    <property type="match status" value="1"/>
</dbReference>
<dbReference type="PANTHER" id="PTHR24252">
    <property type="entry name" value="ACROSIN-RELATED"/>
    <property type="match status" value="1"/>
</dbReference>
<name>A0A226EK44_FOLCA</name>
<keyword evidence="3 11" id="KW-0732">Signal</keyword>
<keyword evidence="6" id="KW-0720">Serine protease</keyword>
<dbReference type="Pfam" id="PF00089">
    <property type="entry name" value="Trypsin"/>
    <property type="match status" value="1"/>
</dbReference>
<protein>
    <recommendedName>
        <fullName evidence="9">limulus clotting factor C</fullName>
        <ecNumber evidence="9">3.4.21.84</ecNumber>
    </recommendedName>
</protein>
<keyword evidence="1" id="KW-0768">Sushi</keyword>
<evidence type="ECO:0000256" key="7">
    <source>
        <dbReference type="ARBA" id="ARBA00023157"/>
    </source>
</evidence>
<dbReference type="GO" id="GO:0004252">
    <property type="term" value="F:serine-type endopeptidase activity"/>
    <property type="evidence" value="ECO:0007669"/>
    <property type="project" value="InterPro"/>
</dbReference>
<dbReference type="SUPFAM" id="SSF49854">
    <property type="entry name" value="Spermadhesin, CUB domain"/>
    <property type="match status" value="1"/>
</dbReference>
<keyword evidence="15" id="KW-1185">Reference proteome</keyword>
<evidence type="ECO:0000256" key="6">
    <source>
        <dbReference type="ARBA" id="ARBA00022825"/>
    </source>
</evidence>
<keyword evidence="7" id="KW-1015">Disulfide bond</keyword>
<dbReference type="InterPro" id="IPR001314">
    <property type="entry name" value="Peptidase_S1A"/>
</dbReference>
<dbReference type="Proteomes" id="UP000198287">
    <property type="component" value="Unassembled WGS sequence"/>
</dbReference>
<comment type="catalytic activity">
    <reaction evidence="8">
        <text>Selective cleavage of 103-Arg-|-Ser-104 and 124-Ile-|-Ile-125 bonds in Limulus clotting factor B to form activated factor B. Cleavage of -Pro-Arg-|-Xaa- bonds in synthetic substrates.</text>
        <dbReference type="EC" id="3.4.21.84"/>
    </reaction>
</comment>
<dbReference type="InterPro" id="IPR043504">
    <property type="entry name" value="Peptidase_S1_PA_chymotrypsin"/>
</dbReference>
<dbReference type="EMBL" id="LNIX01000003">
    <property type="protein sequence ID" value="OXA58083.1"/>
    <property type="molecule type" value="Genomic_DNA"/>
</dbReference>
<dbReference type="STRING" id="158441.A0A226EK44"/>
<evidence type="ECO:0000256" key="3">
    <source>
        <dbReference type="ARBA" id="ARBA00022729"/>
    </source>
</evidence>
<dbReference type="OMA" id="THITITN"/>
<evidence type="ECO:0000259" key="12">
    <source>
        <dbReference type="PROSITE" id="PS01180"/>
    </source>
</evidence>
<dbReference type="InterPro" id="IPR009003">
    <property type="entry name" value="Peptidase_S1_PA"/>
</dbReference>
<feature type="signal peptide" evidence="11">
    <location>
        <begin position="1"/>
        <end position="19"/>
    </location>
</feature>
<proteinExistence type="predicted"/>
<comment type="caution">
    <text evidence="14">The sequence shown here is derived from an EMBL/GenBank/DDBJ whole genome shotgun (WGS) entry which is preliminary data.</text>
</comment>
<feature type="domain" description="Peptidase S1" evidence="13">
    <location>
        <begin position="162"/>
        <end position="399"/>
    </location>
</feature>
<dbReference type="OrthoDB" id="6380398at2759"/>
<comment type="caution">
    <text evidence="10">Lacks conserved residue(s) required for the propagation of feature annotation.</text>
</comment>
<keyword evidence="5" id="KW-0353">Hemolymph clotting</keyword>
<evidence type="ECO:0000259" key="13">
    <source>
        <dbReference type="PROSITE" id="PS50240"/>
    </source>
</evidence>
<dbReference type="InterPro" id="IPR035914">
    <property type="entry name" value="Sperma_CUB_dom_sf"/>
</dbReference>
<organism evidence="14 15">
    <name type="scientific">Folsomia candida</name>
    <name type="common">Springtail</name>
    <dbReference type="NCBI Taxonomy" id="158441"/>
    <lineage>
        <taxon>Eukaryota</taxon>
        <taxon>Metazoa</taxon>
        <taxon>Ecdysozoa</taxon>
        <taxon>Arthropoda</taxon>
        <taxon>Hexapoda</taxon>
        <taxon>Collembola</taxon>
        <taxon>Entomobryomorpha</taxon>
        <taxon>Isotomoidea</taxon>
        <taxon>Isotomidae</taxon>
        <taxon>Proisotominae</taxon>
        <taxon>Folsomia</taxon>
    </lineage>
</organism>
<dbReference type="FunFam" id="2.40.10.10:FF:000120">
    <property type="entry name" value="Putative serine protease"/>
    <property type="match status" value="1"/>
</dbReference>
<dbReference type="PROSITE" id="PS00134">
    <property type="entry name" value="TRYPSIN_HIS"/>
    <property type="match status" value="1"/>
</dbReference>
<dbReference type="InterPro" id="IPR018114">
    <property type="entry name" value="TRYPSIN_HIS"/>
</dbReference>
<dbReference type="CDD" id="cd00190">
    <property type="entry name" value="Tryp_SPc"/>
    <property type="match status" value="1"/>
</dbReference>
<evidence type="ECO:0000256" key="8">
    <source>
        <dbReference type="ARBA" id="ARBA00052079"/>
    </source>
</evidence>
<dbReference type="CDD" id="cd00041">
    <property type="entry name" value="CUB"/>
    <property type="match status" value="1"/>
</dbReference>
<dbReference type="GO" id="GO:0042381">
    <property type="term" value="P:hemolymph coagulation"/>
    <property type="evidence" value="ECO:0007669"/>
    <property type="project" value="UniProtKB-KW"/>
</dbReference>
<dbReference type="EC" id="3.4.21.84" evidence="9"/>
<dbReference type="InterPro" id="IPR000859">
    <property type="entry name" value="CUB_dom"/>
</dbReference>
<evidence type="ECO:0000256" key="2">
    <source>
        <dbReference type="ARBA" id="ARBA00022670"/>
    </source>
</evidence>
<dbReference type="GO" id="GO:0006508">
    <property type="term" value="P:proteolysis"/>
    <property type="evidence" value="ECO:0007669"/>
    <property type="project" value="UniProtKB-KW"/>
</dbReference>
<accession>A0A226EK44</accession>
<dbReference type="PANTHER" id="PTHR24252:SF7">
    <property type="entry name" value="HYALIN"/>
    <property type="match status" value="1"/>
</dbReference>
<dbReference type="SUPFAM" id="SSF50494">
    <property type="entry name" value="Trypsin-like serine proteases"/>
    <property type="match status" value="1"/>
</dbReference>
<evidence type="ECO:0000313" key="14">
    <source>
        <dbReference type="EMBL" id="OXA58083.1"/>
    </source>
</evidence>
<dbReference type="SMART" id="SM00042">
    <property type="entry name" value="CUB"/>
    <property type="match status" value="1"/>
</dbReference>
<dbReference type="AlphaFoldDB" id="A0A226EK44"/>
<evidence type="ECO:0000256" key="4">
    <source>
        <dbReference type="ARBA" id="ARBA00022801"/>
    </source>
</evidence>
<evidence type="ECO:0000256" key="9">
    <source>
        <dbReference type="ARBA" id="ARBA00066707"/>
    </source>
</evidence>
<evidence type="ECO:0000256" key="11">
    <source>
        <dbReference type="SAM" id="SignalP"/>
    </source>
</evidence>
<evidence type="ECO:0000256" key="10">
    <source>
        <dbReference type="PROSITE-ProRule" id="PRU00059"/>
    </source>
</evidence>
<feature type="chain" id="PRO_5012217730" description="limulus clotting factor C" evidence="11">
    <location>
        <begin position="20"/>
        <end position="405"/>
    </location>
</feature>
<feature type="domain" description="CUB" evidence="12">
    <location>
        <begin position="24"/>
        <end position="143"/>
    </location>
</feature>
<evidence type="ECO:0000256" key="5">
    <source>
        <dbReference type="ARBA" id="ARBA00022820"/>
    </source>
</evidence>
<dbReference type="InterPro" id="IPR001254">
    <property type="entry name" value="Trypsin_dom"/>
</dbReference>
<dbReference type="SMART" id="SM00020">
    <property type="entry name" value="Tryp_SPc"/>
    <property type="match status" value="1"/>
</dbReference>
<evidence type="ECO:0000256" key="1">
    <source>
        <dbReference type="ARBA" id="ARBA00022659"/>
    </source>
</evidence>
<dbReference type="Gene3D" id="2.60.120.290">
    <property type="entry name" value="Spermadhesin, CUB domain"/>
    <property type="match status" value="1"/>
</dbReference>
<sequence>MWIPFLLLGGWSLLGIANAQTAGCDIYHEFKSAGQSATLQSPGYPSSYPPNTECRYTITSPIDTQMTISCNEFNVEASTNCVYDVLFLSPSGDSTFKDQEFFCGQGSWTRTSSANRFAIGFHSDSSNPTSSQPYRFQCTITVVEKVQPSCNCGQSNSGMSRIVGGSNSAIGEFPWRVSLYSVKLGVFCGGTIISNNFVLTAAHCTNSVEPGDTIYVNAGDYDLSSSTDTQNQLIPVDYVVQNTMYNDQTQDSDISLLRLQTPLVYNSNVGPVCLPWNYINTDFNGKLVTASGWGTQYFGGGISPTLKKVEIPVLETQPCADKYAGTHITITNNMICTYYPGRDTCQGDSGGSIDYKNTTTGRWTAIGVTSQGISCGQADQPGVYSKIVRFLTWIQGNTGESFCKA</sequence>